<dbReference type="InParanoid" id="A0A0V0QQL0"/>
<accession>A0A0V0QQL0</accession>
<name>A0A0V0QQL0_PSEPJ</name>
<sequence>MQNSQNLNDKLVYNEENENFSDNEQDQLNEYIRYSYKESKFTSKWVINDELDMDSEFNEDIKQQQDYYYPEIFKQSLNNRIIELQNLNSTSNQITNKLNLDQIQKSN</sequence>
<protein>
    <submittedName>
        <fullName evidence="1">Uncharacterized protein</fullName>
    </submittedName>
</protein>
<dbReference type="AlphaFoldDB" id="A0A0V0QQL0"/>
<dbReference type="Proteomes" id="UP000054937">
    <property type="component" value="Unassembled WGS sequence"/>
</dbReference>
<proteinExistence type="predicted"/>
<reference evidence="1 2" key="1">
    <citation type="journal article" date="2015" name="Sci. Rep.">
        <title>Genome of the facultative scuticociliatosis pathogen Pseudocohnilembus persalinus provides insight into its virulence through horizontal gene transfer.</title>
        <authorList>
            <person name="Xiong J."/>
            <person name="Wang G."/>
            <person name="Cheng J."/>
            <person name="Tian M."/>
            <person name="Pan X."/>
            <person name="Warren A."/>
            <person name="Jiang C."/>
            <person name="Yuan D."/>
            <person name="Miao W."/>
        </authorList>
    </citation>
    <scope>NUCLEOTIDE SEQUENCE [LARGE SCALE GENOMIC DNA]</scope>
    <source>
        <strain evidence="1">36N120E</strain>
    </source>
</reference>
<evidence type="ECO:0000313" key="2">
    <source>
        <dbReference type="Proteomes" id="UP000054937"/>
    </source>
</evidence>
<gene>
    <name evidence="1" type="ORF">PPERSA_04409</name>
</gene>
<organism evidence="1 2">
    <name type="scientific">Pseudocohnilembus persalinus</name>
    <name type="common">Ciliate</name>
    <dbReference type="NCBI Taxonomy" id="266149"/>
    <lineage>
        <taxon>Eukaryota</taxon>
        <taxon>Sar</taxon>
        <taxon>Alveolata</taxon>
        <taxon>Ciliophora</taxon>
        <taxon>Intramacronucleata</taxon>
        <taxon>Oligohymenophorea</taxon>
        <taxon>Scuticociliatia</taxon>
        <taxon>Philasterida</taxon>
        <taxon>Pseudocohnilembidae</taxon>
        <taxon>Pseudocohnilembus</taxon>
    </lineage>
</organism>
<comment type="caution">
    <text evidence="1">The sequence shown here is derived from an EMBL/GenBank/DDBJ whole genome shotgun (WGS) entry which is preliminary data.</text>
</comment>
<keyword evidence="2" id="KW-1185">Reference proteome</keyword>
<evidence type="ECO:0000313" key="1">
    <source>
        <dbReference type="EMBL" id="KRX04594.1"/>
    </source>
</evidence>
<dbReference type="EMBL" id="LDAU01000114">
    <property type="protein sequence ID" value="KRX04594.1"/>
    <property type="molecule type" value="Genomic_DNA"/>
</dbReference>